<gene>
    <name evidence="5" type="ORF">GSBLH_T00006723001</name>
</gene>
<evidence type="ECO:0000256" key="1">
    <source>
        <dbReference type="ARBA" id="ARBA00010928"/>
    </source>
</evidence>
<evidence type="ECO:0000313" key="5">
    <source>
        <dbReference type="EMBL" id="CBK24077.2"/>
    </source>
</evidence>
<organism evidence="5">
    <name type="scientific">Blastocystis hominis</name>
    <dbReference type="NCBI Taxonomy" id="12968"/>
    <lineage>
        <taxon>Eukaryota</taxon>
        <taxon>Sar</taxon>
        <taxon>Stramenopiles</taxon>
        <taxon>Bigyra</taxon>
        <taxon>Opalozoa</taxon>
        <taxon>Opalinata</taxon>
        <taxon>Blastocystidae</taxon>
        <taxon>Blastocystis</taxon>
    </lineage>
</organism>
<sequence>MPQYSQANLQSRLTNVSILFKVTLMILLHTFEWGLSVLDVILILWQCTLTNHFDLVCGFVSGSKRDSEFLGPSLLTPKFRLYYRIGDLFREEPLQRDHTEMQCVSILSPTNTRFTTAMRALEVSLSLFVSFRVDFTLCVPAPFVSQKTKPLHSSAPPPRAASPSSSPIPSATSAWRRSCESTSFLSHPQMRELLHRNVLGDLLSIRITHLCNDSFLSLDDSFPPSPSRLGVSDCTAQLALPAYEFLRFVTGKEAYRLMACLSSPFPGHLLDDSAFITLELETGVIATIRASKLALLHSRQLSIEIDGSIGSLAWNSVSPSKLTVGMLDGGVEEVSAAWEGEFHGVRVSEFFRNSGRKGEGESEALRNMYGCFYAEICAVLSGKKAKFASVGAKEGMESILFLSSCITSNMHSNSWVELDCGIANQMVSF</sequence>
<feature type="compositionally biased region" description="Low complexity" evidence="2">
    <location>
        <begin position="161"/>
        <end position="172"/>
    </location>
</feature>
<evidence type="ECO:0000256" key="2">
    <source>
        <dbReference type="SAM" id="MobiDB-lite"/>
    </source>
</evidence>
<feature type="transmembrane region" description="Helical" evidence="3">
    <location>
        <begin position="18"/>
        <end position="45"/>
    </location>
</feature>
<evidence type="ECO:0000259" key="4">
    <source>
        <dbReference type="Pfam" id="PF22725"/>
    </source>
</evidence>
<dbReference type="EMBL" id="FN668672">
    <property type="protein sequence ID" value="CBK24077.2"/>
    <property type="molecule type" value="Genomic_DNA"/>
</dbReference>
<accession>D8M7N8</accession>
<protein>
    <recommendedName>
        <fullName evidence="4">GFO/IDH/MocA-like oxidoreductase domain-containing protein</fullName>
    </recommendedName>
</protein>
<keyword evidence="3" id="KW-0472">Membrane</keyword>
<dbReference type="RefSeq" id="XP_012898125.1">
    <property type="nucleotide sequence ID" value="XM_013042671.1"/>
</dbReference>
<dbReference type="Gene3D" id="3.30.360.10">
    <property type="entry name" value="Dihydrodipicolinate Reductase, domain 2"/>
    <property type="match status" value="1"/>
</dbReference>
<reference evidence="5" key="1">
    <citation type="submission" date="2010-02" db="EMBL/GenBank/DDBJ databases">
        <title>Sequencing and annotation of the Blastocystis hominis genome.</title>
        <authorList>
            <person name="Wincker P."/>
        </authorList>
    </citation>
    <scope>NUCLEOTIDE SEQUENCE</scope>
    <source>
        <strain evidence="5">Singapore isolate B</strain>
    </source>
</reference>
<dbReference type="AlphaFoldDB" id="D8M7N8"/>
<feature type="region of interest" description="Disordered" evidence="2">
    <location>
        <begin position="147"/>
        <end position="172"/>
    </location>
</feature>
<name>D8M7N8_BLAHO</name>
<evidence type="ECO:0000313" key="6">
    <source>
        <dbReference type="Proteomes" id="UP000008312"/>
    </source>
</evidence>
<dbReference type="Pfam" id="PF22725">
    <property type="entry name" value="GFO_IDH_MocA_C3"/>
    <property type="match status" value="1"/>
</dbReference>
<dbReference type="InterPro" id="IPR055170">
    <property type="entry name" value="GFO_IDH_MocA-like_dom"/>
</dbReference>
<keyword evidence="3" id="KW-1133">Transmembrane helix</keyword>
<evidence type="ECO:0000256" key="3">
    <source>
        <dbReference type="SAM" id="Phobius"/>
    </source>
</evidence>
<comment type="similarity">
    <text evidence="1">Belongs to the Gfo/Idh/MocA family.</text>
</comment>
<keyword evidence="6" id="KW-1185">Reference proteome</keyword>
<dbReference type="GeneID" id="24922847"/>
<dbReference type="SUPFAM" id="SSF55347">
    <property type="entry name" value="Glyceraldehyde-3-phosphate dehydrogenase-like, C-terminal domain"/>
    <property type="match status" value="1"/>
</dbReference>
<feature type="domain" description="GFO/IDH/MocA-like oxidoreductase" evidence="4">
    <location>
        <begin position="189"/>
        <end position="312"/>
    </location>
</feature>
<dbReference type="InParanoid" id="D8M7N8"/>
<proteinExistence type="inferred from homology"/>
<keyword evidence="3" id="KW-0812">Transmembrane</keyword>
<dbReference type="Proteomes" id="UP000008312">
    <property type="component" value="Unassembled WGS sequence"/>
</dbReference>